<dbReference type="PANTHER" id="PTHR11360">
    <property type="entry name" value="MONOCARBOXYLATE TRANSPORTER"/>
    <property type="match status" value="1"/>
</dbReference>
<evidence type="ECO:0000313" key="3">
    <source>
        <dbReference type="EMBL" id="SVA65129.1"/>
    </source>
</evidence>
<evidence type="ECO:0000256" key="1">
    <source>
        <dbReference type="SAM" id="Phobius"/>
    </source>
</evidence>
<evidence type="ECO:0000259" key="2">
    <source>
        <dbReference type="PROSITE" id="PS50850"/>
    </source>
</evidence>
<keyword evidence="1" id="KW-0472">Membrane</keyword>
<feature type="domain" description="Major facilitator superfamily (MFS) profile" evidence="2">
    <location>
        <begin position="18"/>
        <end position="399"/>
    </location>
</feature>
<feature type="transmembrane region" description="Helical" evidence="1">
    <location>
        <begin position="12"/>
        <end position="34"/>
    </location>
</feature>
<feature type="transmembrane region" description="Helical" evidence="1">
    <location>
        <begin position="107"/>
        <end position="132"/>
    </location>
</feature>
<dbReference type="InterPro" id="IPR020846">
    <property type="entry name" value="MFS_dom"/>
</dbReference>
<dbReference type="GO" id="GO:0022857">
    <property type="term" value="F:transmembrane transporter activity"/>
    <property type="evidence" value="ECO:0007669"/>
    <property type="project" value="InterPro"/>
</dbReference>
<dbReference type="Gene3D" id="1.20.1250.20">
    <property type="entry name" value="MFS general substrate transporter like domains"/>
    <property type="match status" value="1"/>
</dbReference>
<gene>
    <name evidence="3" type="ORF">METZ01_LOCUS117983</name>
</gene>
<dbReference type="InterPro" id="IPR050327">
    <property type="entry name" value="Proton-linked_MCT"/>
</dbReference>
<feature type="transmembrane region" description="Helical" evidence="1">
    <location>
        <begin position="287"/>
        <end position="307"/>
    </location>
</feature>
<sequence>MKGIERVSVTSRWRTPAIVMVAGCLICMVGFGARSTFGLFLTPMTGAIGWDRETFALAMAIQNLLWGFMMPVAGMLADRYGYVLVIISGALVYAFGIWGMAVTDSATILYLTAGVLTGAGVSFTSFTLISTAMVRVVGPEKRSLVFGIGTAATSFGQVLFSPITQGVIDGYGWESGLFFLLFSTLIILPLALLLPFSPGVKGEEETSQTISEAIREATRHRGYILLTAGFFVCGFHVAFIGIHFPAYVTDLGFAPSVGAWSIALIGIFNIVGSILSGMYGRRGVKKLGLSFIYAARAVVILILLVMPKTELSLYLFAAAMGVLWLSTVPLTNMVVAQIFGVRYMATLYGFVFVSHQLGSFLGVWLGGFLYDMTGTYDLVWYAGIVLGLIAALVHLPINEAPLARLSAAPAIEGGGNAPR</sequence>
<dbReference type="SUPFAM" id="SSF103473">
    <property type="entry name" value="MFS general substrate transporter"/>
    <property type="match status" value="1"/>
</dbReference>
<dbReference type="PROSITE" id="PS50850">
    <property type="entry name" value="MFS"/>
    <property type="match status" value="1"/>
</dbReference>
<feature type="transmembrane region" description="Helical" evidence="1">
    <location>
        <begin position="378"/>
        <end position="397"/>
    </location>
</feature>
<dbReference type="EMBL" id="UINC01015476">
    <property type="protein sequence ID" value="SVA65129.1"/>
    <property type="molecule type" value="Genomic_DNA"/>
</dbReference>
<reference evidence="3" key="1">
    <citation type="submission" date="2018-05" db="EMBL/GenBank/DDBJ databases">
        <authorList>
            <person name="Lanie J.A."/>
            <person name="Ng W.-L."/>
            <person name="Kazmierczak K.M."/>
            <person name="Andrzejewski T.M."/>
            <person name="Davidsen T.M."/>
            <person name="Wayne K.J."/>
            <person name="Tettelin H."/>
            <person name="Glass J.I."/>
            <person name="Rusch D."/>
            <person name="Podicherti R."/>
            <person name="Tsui H.-C.T."/>
            <person name="Winkler M.E."/>
        </authorList>
    </citation>
    <scope>NUCLEOTIDE SEQUENCE</scope>
</reference>
<dbReference type="InterPro" id="IPR036259">
    <property type="entry name" value="MFS_trans_sf"/>
</dbReference>
<dbReference type="CDD" id="cd17355">
    <property type="entry name" value="MFS_YcxA_like"/>
    <property type="match status" value="1"/>
</dbReference>
<proteinExistence type="predicted"/>
<dbReference type="AlphaFoldDB" id="A0A381XKA5"/>
<feature type="transmembrane region" description="Helical" evidence="1">
    <location>
        <begin position="257"/>
        <end position="275"/>
    </location>
</feature>
<feature type="transmembrane region" description="Helical" evidence="1">
    <location>
        <begin position="144"/>
        <end position="163"/>
    </location>
</feature>
<feature type="transmembrane region" description="Helical" evidence="1">
    <location>
        <begin position="313"/>
        <end position="335"/>
    </location>
</feature>
<keyword evidence="1" id="KW-1133">Transmembrane helix</keyword>
<feature type="transmembrane region" description="Helical" evidence="1">
    <location>
        <begin position="54"/>
        <end position="73"/>
    </location>
</feature>
<dbReference type="PANTHER" id="PTHR11360:SF284">
    <property type="entry name" value="EG:103B4.3 PROTEIN-RELATED"/>
    <property type="match status" value="1"/>
</dbReference>
<feature type="transmembrane region" description="Helical" evidence="1">
    <location>
        <begin position="80"/>
        <end position="101"/>
    </location>
</feature>
<dbReference type="InterPro" id="IPR011701">
    <property type="entry name" value="MFS"/>
</dbReference>
<keyword evidence="1" id="KW-0812">Transmembrane</keyword>
<feature type="transmembrane region" description="Helical" evidence="1">
    <location>
        <begin position="347"/>
        <end position="366"/>
    </location>
</feature>
<feature type="transmembrane region" description="Helical" evidence="1">
    <location>
        <begin position="223"/>
        <end position="245"/>
    </location>
</feature>
<organism evidence="3">
    <name type="scientific">marine metagenome</name>
    <dbReference type="NCBI Taxonomy" id="408172"/>
    <lineage>
        <taxon>unclassified sequences</taxon>
        <taxon>metagenomes</taxon>
        <taxon>ecological metagenomes</taxon>
    </lineage>
</organism>
<dbReference type="Pfam" id="PF07690">
    <property type="entry name" value="MFS_1"/>
    <property type="match status" value="1"/>
</dbReference>
<accession>A0A381XKA5</accession>
<protein>
    <recommendedName>
        <fullName evidence="2">Major facilitator superfamily (MFS) profile domain-containing protein</fullName>
    </recommendedName>
</protein>
<feature type="transmembrane region" description="Helical" evidence="1">
    <location>
        <begin position="175"/>
        <end position="194"/>
    </location>
</feature>
<name>A0A381XKA5_9ZZZZ</name>